<sequence>MYYRKPHYYDRFVCTADKCPDTCCAGWQIFIDEDTLKSYSQVPGTFGIRLLNSIDWSQGAFEQYKKRCSFLNEKNLCDIYKELGASALCETCRQYPRHTEEFENLREFSLSLSCPVAAEMILGCKEKVMFLEEEDSQKEREEDYEDFDFLLFGKLEEVRTCLFQLIQDRTLPMRERMFLCLQTAFGFQKALEEGRLFEKDFAVEPEKKETFKKKRSTEHNAELRFESMNLMLKDLQKLEVLREEWSENLTRLKQNIYTKGSDFYQKNRMDFLKKEGETENWEIYKEQLLLFFVYTYFCGAVYDDMVYTKVVLAVFSVLWIEELCFAKWLENQGHLSFAEIVKTAWQYAREIEHSDENLNLLEDIFDEQEEYFPEKLKSIL</sequence>
<reference evidence="3" key="1">
    <citation type="submission" date="2018-06" db="EMBL/GenBank/DDBJ databases">
        <title>Description of Blautia argi sp. nov., a new anaerobic isolated from dog feces.</title>
        <authorList>
            <person name="Chang Y.-H."/>
            <person name="Paek J."/>
            <person name="Shin Y."/>
        </authorList>
    </citation>
    <scope>NUCLEOTIDE SEQUENCE [LARGE SCALE GENOMIC DNA]</scope>
    <source>
        <strain evidence="3">KCTC 15426</strain>
    </source>
</reference>
<keyword evidence="1" id="KW-0175">Coiled coil</keyword>
<keyword evidence="3" id="KW-1185">Reference proteome</keyword>
<dbReference type="Proteomes" id="UP000250003">
    <property type="component" value="Chromosome"/>
</dbReference>
<evidence type="ECO:0000313" key="2">
    <source>
        <dbReference type="EMBL" id="AWY99440.1"/>
    </source>
</evidence>
<dbReference type="EMBL" id="CP030280">
    <property type="protein sequence ID" value="AWY99440.1"/>
    <property type="molecule type" value="Genomic_DNA"/>
</dbReference>
<evidence type="ECO:0000256" key="1">
    <source>
        <dbReference type="SAM" id="Coils"/>
    </source>
</evidence>
<proteinExistence type="predicted"/>
<evidence type="ECO:0000313" key="3">
    <source>
        <dbReference type="Proteomes" id="UP000250003"/>
    </source>
</evidence>
<dbReference type="RefSeq" id="WP_111920873.1">
    <property type="nucleotide sequence ID" value="NZ_CAUWHR010000016.1"/>
</dbReference>
<dbReference type="NCBIfam" id="NF038110">
    <property type="entry name" value="Lys_methyl_FliB"/>
    <property type="match status" value="1"/>
</dbReference>
<keyword evidence="2" id="KW-0969">Cilium</keyword>
<name>A0A2Z4UEH1_9FIRM</name>
<protein>
    <submittedName>
        <fullName evidence="2">Flagellar protein FliB</fullName>
    </submittedName>
</protein>
<dbReference type="AlphaFoldDB" id="A0A2Z4UEH1"/>
<gene>
    <name evidence="2" type="ORF">DQQ01_08545</name>
</gene>
<keyword evidence="2" id="KW-0966">Cell projection</keyword>
<accession>A0A2Z4UEH1</accession>
<feature type="coiled-coil region" evidence="1">
    <location>
        <begin position="228"/>
        <end position="255"/>
    </location>
</feature>
<keyword evidence="2" id="KW-0282">Flagellum</keyword>
<dbReference type="OrthoDB" id="86584at2"/>
<dbReference type="KEGG" id="blau:DQQ01_08545"/>
<organism evidence="2 3">
    <name type="scientific">Blautia argi</name>
    <dbReference type="NCBI Taxonomy" id="1912897"/>
    <lineage>
        <taxon>Bacteria</taxon>
        <taxon>Bacillati</taxon>
        <taxon>Bacillota</taxon>
        <taxon>Clostridia</taxon>
        <taxon>Lachnospirales</taxon>
        <taxon>Lachnospiraceae</taxon>
        <taxon>Blautia</taxon>
    </lineage>
</organism>